<feature type="region of interest" description="Disordered" evidence="1">
    <location>
        <begin position="200"/>
        <end position="228"/>
    </location>
</feature>
<keyword evidence="2" id="KW-1133">Transmembrane helix</keyword>
<feature type="compositionally biased region" description="Polar residues" evidence="1">
    <location>
        <begin position="200"/>
        <end position="223"/>
    </location>
</feature>
<keyword evidence="2" id="KW-0812">Transmembrane</keyword>
<proteinExistence type="predicted"/>
<organism evidence="3 4">
    <name type="scientific">Alternaria panax</name>
    <dbReference type="NCBI Taxonomy" id="48097"/>
    <lineage>
        <taxon>Eukaryota</taxon>
        <taxon>Fungi</taxon>
        <taxon>Dikarya</taxon>
        <taxon>Ascomycota</taxon>
        <taxon>Pezizomycotina</taxon>
        <taxon>Dothideomycetes</taxon>
        <taxon>Pleosporomycetidae</taxon>
        <taxon>Pleosporales</taxon>
        <taxon>Pleosporineae</taxon>
        <taxon>Pleosporaceae</taxon>
        <taxon>Alternaria</taxon>
        <taxon>Alternaria sect. Panax</taxon>
    </lineage>
</organism>
<evidence type="ECO:0000313" key="4">
    <source>
        <dbReference type="Proteomes" id="UP001199106"/>
    </source>
</evidence>
<reference evidence="3" key="1">
    <citation type="submission" date="2021-07" db="EMBL/GenBank/DDBJ databases">
        <title>Genome Resource of American Ginseng Black Spot Pathogen Alternaria panax.</title>
        <authorList>
            <person name="Qiu C."/>
            <person name="Wang W."/>
            <person name="Liu Z."/>
        </authorList>
    </citation>
    <scope>NUCLEOTIDE SEQUENCE</scope>
    <source>
        <strain evidence="3">BNCC115425</strain>
    </source>
</reference>
<evidence type="ECO:0000256" key="2">
    <source>
        <dbReference type="SAM" id="Phobius"/>
    </source>
</evidence>
<dbReference type="Proteomes" id="UP001199106">
    <property type="component" value="Unassembled WGS sequence"/>
</dbReference>
<dbReference type="AlphaFoldDB" id="A0AAD4FBX9"/>
<keyword evidence="2" id="KW-0472">Membrane</keyword>
<gene>
    <name evidence="3" type="ORF">G6011_04976</name>
</gene>
<feature type="transmembrane region" description="Helical" evidence="2">
    <location>
        <begin position="31"/>
        <end position="49"/>
    </location>
</feature>
<name>A0AAD4FBX9_9PLEO</name>
<evidence type="ECO:0000256" key="1">
    <source>
        <dbReference type="SAM" id="MobiDB-lite"/>
    </source>
</evidence>
<keyword evidence="4" id="KW-1185">Reference proteome</keyword>
<comment type="caution">
    <text evidence="3">The sequence shown here is derived from an EMBL/GenBank/DDBJ whole genome shotgun (WGS) entry which is preliminary data.</text>
</comment>
<evidence type="ECO:0000313" key="3">
    <source>
        <dbReference type="EMBL" id="KAG9187105.1"/>
    </source>
</evidence>
<sequence length="348" mass="39778">MTKSTTSVKIDPDRALNHQLRTTPYLFTKTSIFPFLFLFVSILIVDHFTHRRRLQMSMTQQEEQELAETWDQPWLTKDWSTLYGLIALAHENDIEPQHTPFRTEYISTIQARLKRPPRWALRRLLERGIIPLRINDGGVSTTCTQTWGLAPTFPYMTISLYQQTKSRASLEFLIPHPEQTGVAHLINMLGRNRMSYGISTRTHSPLSQKSQTATASNVRNQPRSGPGFPLSLGAQSTCEVLLPFLPDRHVVHGQGTRIDRLDAYLKSGPDTEARQDGRPRPDLQMARVPLLHYSSWIIVRVEAPHWGYVELDNWVLGAVEESGMEDRWMRSVCQGHAVEELGQCGLEI</sequence>
<dbReference type="EMBL" id="JAANER010000007">
    <property type="protein sequence ID" value="KAG9187105.1"/>
    <property type="molecule type" value="Genomic_DNA"/>
</dbReference>
<protein>
    <submittedName>
        <fullName evidence="3">Uncharacterized protein</fullName>
    </submittedName>
</protein>
<accession>A0AAD4FBX9</accession>